<feature type="transmembrane region" description="Helical" evidence="2">
    <location>
        <begin position="271"/>
        <end position="289"/>
    </location>
</feature>
<evidence type="ECO:0000313" key="3">
    <source>
        <dbReference type="EMBL" id="MBC8542172.1"/>
    </source>
</evidence>
<dbReference type="EMBL" id="JACRSQ010000001">
    <property type="protein sequence ID" value="MBC8542172.1"/>
    <property type="molecule type" value="Genomic_DNA"/>
</dbReference>
<keyword evidence="2" id="KW-1133">Transmembrane helix</keyword>
<keyword evidence="4" id="KW-1185">Reference proteome</keyword>
<feature type="transmembrane region" description="Helical" evidence="2">
    <location>
        <begin position="219"/>
        <end position="243"/>
    </location>
</feature>
<dbReference type="RefSeq" id="WP_249289182.1">
    <property type="nucleotide sequence ID" value="NZ_JACRSQ010000001.1"/>
</dbReference>
<name>A0A926DQY2_9FIRM</name>
<feature type="transmembrane region" description="Helical" evidence="2">
    <location>
        <begin position="191"/>
        <end position="207"/>
    </location>
</feature>
<accession>A0A926DQY2</accession>
<proteinExistence type="predicted"/>
<feature type="transmembrane region" description="Helical" evidence="2">
    <location>
        <begin position="163"/>
        <end position="185"/>
    </location>
</feature>
<keyword evidence="2" id="KW-0472">Membrane</keyword>
<dbReference type="Proteomes" id="UP000657006">
    <property type="component" value="Unassembled WGS sequence"/>
</dbReference>
<comment type="caution">
    <text evidence="3">The sequence shown here is derived from an EMBL/GenBank/DDBJ whole genome shotgun (WGS) entry which is preliminary data.</text>
</comment>
<feature type="region of interest" description="Disordered" evidence="1">
    <location>
        <begin position="310"/>
        <end position="341"/>
    </location>
</feature>
<gene>
    <name evidence="3" type="ORF">H8730_01225</name>
</gene>
<reference evidence="3" key="1">
    <citation type="submission" date="2020-08" db="EMBL/GenBank/DDBJ databases">
        <title>Genome public.</title>
        <authorList>
            <person name="Liu C."/>
            <person name="Sun Q."/>
        </authorList>
    </citation>
    <scope>NUCLEOTIDE SEQUENCE</scope>
    <source>
        <strain evidence="3">NSJ-32</strain>
    </source>
</reference>
<evidence type="ECO:0000256" key="2">
    <source>
        <dbReference type="SAM" id="Phobius"/>
    </source>
</evidence>
<protein>
    <submittedName>
        <fullName evidence="3">Uncharacterized protein</fullName>
    </submittedName>
</protein>
<keyword evidence="2" id="KW-0812">Transmembrane</keyword>
<evidence type="ECO:0000256" key="1">
    <source>
        <dbReference type="SAM" id="MobiDB-lite"/>
    </source>
</evidence>
<dbReference type="AlphaFoldDB" id="A0A926DQY2"/>
<evidence type="ECO:0000313" key="4">
    <source>
        <dbReference type="Proteomes" id="UP000657006"/>
    </source>
</evidence>
<organism evidence="3 4">
    <name type="scientific">Bianquea renquensis</name>
    <dbReference type="NCBI Taxonomy" id="2763661"/>
    <lineage>
        <taxon>Bacteria</taxon>
        <taxon>Bacillati</taxon>
        <taxon>Bacillota</taxon>
        <taxon>Clostridia</taxon>
        <taxon>Eubacteriales</taxon>
        <taxon>Bianqueaceae</taxon>
        <taxon>Bianquea</taxon>
    </lineage>
</organism>
<sequence length="341" mass="37477">MKIQAFQTFAGQKGFLTSGKMAFGILDQYPVSLEYTNGNGKRSVLILQFMLKAPLDKMQQKELRESLAKTAGLYVNQGTIRFQITARDSDVDDQFESVKNTALAFFKQNGLAPISQCPICHGENCDTAAFYAGGYRAVHSQCLHTAMEQVSDAAARNQQNGSYLLGLIGGLLGGFVGIIPSVLTILFMERIYSLLYALIPLCIYWGYKLCKGKLNKAAIAMVIVLSIVFLFVLEYVVLVFGVYQEYGIFSPVECFQLFIQPDILAEIVKEMGTSFIFLILGILISWGQITKTPQTTVMNMQSILQTSQSLTPAAGQPGWNPFDSATPDAPVKDDPNPPIEG</sequence>